<feature type="compositionally biased region" description="Polar residues" evidence="1">
    <location>
        <begin position="167"/>
        <end position="186"/>
    </location>
</feature>
<gene>
    <name evidence="2" type="ORF">BJ322DRAFT_390270</name>
</gene>
<dbReference type="EMBL" id="WIUZ02000002">
    <property type="protein sequence ID" value="KAF9790448.1"/>
    <property type="molecule type" value="Genomic_DNA"/>
</dbReference>
<evidence type="ECO:0008006" key="4">
    <source>
        <dbReference type="Google" id="ProtNLM"/>
    </source>
</evidence>
<sequence>MSSKRGRKRNDNLPPNRARDVQRAFRARRAAHLQALEQRVAELEEENEQYRQALSLPPSNRPALGKGPTGKDKPKPPYSSRPPNSTNSTPSTSTALPSLTTTVSANDPTSRLSPESPSSSSARTHSLSPSNSMSVPNQPFRKTPPTLPGLETGSSWDHHTNMVIPKEQQQQSANQHASPRTTSFTLNPGPHSAQPQLTSFGYSEPMPSRSTPSNALYMSHPSQSLPPPPPDRPQSVREQYSEPHFVLRDVREERQHYSFSQPSFPSPHDGSLHSPVPHDTSQMNSMAMSQHRDQMNSAQQQQQQSFAHRRSITEPQGFRGIINTFPHLPSPQAHSQQPDYPLRLPPPPKVADPNGVRSGYGGHEPRRMI</sequence>
<dbReference type="InterPro" id="IPR046347">
    <property type="entry name" value="bZIP_sf"/>
</dbReference>
<feature type="compositionally biased region" description="Low complexity" evidence="1">
    <location>
        <begin position="81"/>
        <end position="130"/>
    </location>
</feature>
<dbReference type="SUPFAM" id="SSF57959">
    <property type="entry name" value="Leucine zipper domain"/>
    <property type="match status" value="1"/>
</dbReference>
<keyword evidence="3" id="KW-1185">Reference proteome</keyword>
<evidence type="ECO:0000256" key="1">
    <source>
        <dbReference type="SAM" id="MobiDB-lite"/>
    </source>
</evidence>
<feature type="compositionally biased region" description="Basic and acidic residues" evidence="1">
    <location>
        <begin position="239"/>
        <end position="256"/>
    </location>
</feature>
<dbReference type="AlphaFoldDB" id="A0A9P6HM00"/>
<proteinExistence type="predicted"/>
<evidence type="ECO:0000313" key="3">
    <source>
        <dbReference type="Proteomes" id="UP000736335"/>
    </source>
</evidence>
<dbReference type="GO" id="GO:0003700">
    <property type="term" value="F:DNA-binding transcription factor activity"/>
    <property type="evidence" value="ECO:0007669"/>
    <property type="project" value="InterPro"/>
</dbReference>
<dbReference type="Gene3D" id="1.20.5.170">
    <property type="match status" value="1"/>
</dbReference>
<organism evidence="2 3">
    <name type="scientific">Thelephora terrestris</name>
    <dbReference type="NCBI Taxonomy" id="56493"/>
    <lineage>
        <taxon>Eukaryota</taxon>
        <taxon>Fungi</taxon>
        <taxon>Dikarya</taxon>
        <taxon>Basidiomycota</taxon>
        <taxon>Agaricomycotina</taxon>
        <taxon>Agaricomycetes</taxon>
        <taxon>Thelephorales</taxon>
        <taxon>Thelephoraceae</taxon>
        <taxon>Thelephora</taxon>
    </lineage>
</organism>
<reference evidence="2" key="2">
    <citation type="submission" date="2020-11" db="EMBL/GenBank/DDBJ databases">
        <authorList>
            <consortium name="DOE Joint Genome Institute"/>
            <person name="Kuo A."/>
            <person name="Miyauchi S."/>
            <person name="Kiss E."/>
            <person name="Drula E."/>
            <person name="Kohler A."/>
            <person name="Sanchez-Garcia M."/>
            <person name="Andreopoulos B."/>
            <person name="Barry K.W."/>
            <person name="Bonito G."/>
            <person name="Buee M."/>
            <person name="Carver A."/>
            <person name="Chen C."/>
            <person name="Cichocki N."/>
            <person name="Clum A."/>
            <person name="Culley D."/>
            <person name="Crous P.W."/>
            <person name="Fauchery L."/>
            <person name="Girlanda M."/>
            <person name="Hayes R."/>
            <person name="Keri Z."/>
            <person name="Labutti K."/>
            <person name="Lipzen A."/>
            <person name="Lombard V."/>
            <person name="Magnuson J."/>
            <person name="Maillard F."/>
            <person name="Morin E."/>
            <person name="Murat C."/>
            <person name="Nolan M."/>
            <person name="Ohm R."/>
            <person name="Pangilinan J."/>
            <person name="Pereira M."/>
            <person name="Perotto S."/>
            <person name="Peter M."/>
            <person name="Riley R."/>
            <person name="Sitrit Y."/>
            <person name="Stielow B."/>
            <person name="Szollosi G."/>
            <person name="Zifcakova L."/>
            <person name="Stursova M."/>
            <person name="Spatafora J.W."/>
            <person name="Tedersoo L."/>
            <person name="Vaario L.-M."/>
            <person name="Yamada A."/>
            <person name="Yan M."/>
            <person name="Wang P."/>
            <person name="Xu J."/>
            <person name="Bruns T."/>
            <person name="Baldrian P."/>
            <person name="Vilgalys R."/>
            <person name="Henrissat B."/>
            <person name="Grigoriev I.V."/>
            <person name="Hibbett D."/>
            <person name="Nagy L.G."/>
            <person name="Martin F.M."/>
        </authorList>
    </citation>
    <scope>NUCLEOTIDE SEQUENCE</scope>
    <source>
        <strain evidence="2">UH-Tt-Lm1</strain>
    </source>
</reference>
<name>A0A9P6HM00_9AGAM</name>
<accession>A0A9P6HM00</accession>
<protein>
    <recommendedName>
        <fullName evidence="4">BZIP domain-containing protein</fullName>
    </recommendedName>
</protein>
<comment type="caution">
    <text evidence="2">The sequence shown here is derived from an EMBL/GenBank/DDBJ whole genome shotgun (WGS) entry which is preliminary data.</text>
</comment>
<reference evidence="2" key="1">
    <citation type="journal article" date="2020" name="Nat. Commun.">
        <title>Large-scale genome sequencing of mycorrhizal fungi provides insights into the early evolution of symbiotic traits.</title>
        <authorList>
            <person name="Miyauchi S."/>
            <person name="Kiss E."/>
            <person name="Kuo A."/>
            <person name="Drula E."/>
            <person name="Kohler A."/>
            <person name="Sanchez-Garcia M."/>
            <person name="Morin E."/>
            <person name="Andreopoulos B."/>
            <person name="Barry K.W."/>
            <person name="Bonito G."/>
            <person name="Buee M."/>
            <person name="Carver A."/>
            <person name="Chen C."/>
            <person name="Cichocki N."/>
            <person name="Clum A."/>
            <person name="Culley D."/>
            <person name="Crous P.W."/>
            <person name="Fauchery L."/>
            <person name="Girlanda M."/>
            <person name="Hayes R.D."/>
            <person name="Keri Z."/>
            <person name="LaButti K."/>
            <person name="Lipzen A."/>
            <person name="Lombard V."/>
            <person name="Magnuson J."/>
            <person name="Maillard F."/>
            <person name="Murat C."/>
            <person name="Nolan M."/>
            <person name="Ohm R.A."/>
            <person name="Pangilinan J."/>
            <person name="Pereira M.F."/>
            <person name="Perotto S."/>
            <person name="Peter M."/>
            <person name="Pfister S."/>
            <person name="Riley R."/>
            <person name="Sitrit Y."/>
            <person name="Stielow J.B."/>
            <person name="Szollosi G."/>
            <person name="Zifcakova L."/>
            <person name="Stursova M."/>
            <person name="Spatafora J.W."/>
            <person name="Tedersoo L."/>
            <person name="Vaario L.M."/>
            <person name="Yamada A."/>
            <person name="Yan M."/>
            <person name="Wang P."/>
            <person name="Xu J."/>
            <person name="Bruns T."/>
            <person name="Baldrian P."/>
            <person name="Vilgalys R."/>
            <person name="Dunand C."/>
            <person name="Henrissat B."/>
            <person name="Grigoriev I.V."/>
            <person name="Hibbett D."/>
            <person name="Nagy L.G."/>
            <person name="Martin F.M."/>
        </authorList>
    </citation>
    <scope>NUCLEOTIDE SEQUENCE</scope>
    <source>
        <strain evidence="2">UH-Tt-Lm1</strain>
    </source>
</reference>
<evidence type="ECO:0000313" key="2">
    <source>
        <dbReference type="EMBL" id="KAF9790448.1"/>
    </source>
</evidence>
<feature type="region of interest" description="Disordered" evidence="1">
    <location>
        <begin position="1"/>
        <end position="26"/>
    </location>
</feature>
<feature type="compositionally biased region" description="Polar residues" evidence="1">
    <location>
        <begin position="279"/>
        <end position="288"/>
    </location>
</feature>
<dbReference type="Proteomes" id="UP000736335">
    <property type="component" value="Unassembled WGS sequence"/>
</dbReference>
<feature type="region of interest" description="Disordered" evidence="1">
    <location>
        <begin position="44"/>
        <end position="369"/>
    </location>
</feature>
<dbReference type="OrthoDB" id="2552152at2759"/>